<dbReference type="InterPro" id="IPR021834">
    <property type="entry name" value="DUF3426"/>
</dbReference>
<dbReference type="Pfam" id="PF13719">
    <property type="entry name" value="Zn_ribbon_5"/>
    <property type="match status" value="1"/>
</dbReference>
<name>A0A7L9UAA4_9BURK</name>
<dbReference type="Pfam" id="PF11906">
    <property type="entry name" value="DUF3426"/>
    <property type="match status" value="1"/>
</dbReference>
<keyword evidence="2" id="KW-1133">Transmembrane helix</keyword>
<dbReference type="InterPro" id="IPR011723">
    <property type="entry name" value="Znf/thioredoxin_put"/>
</dbReference>
<dbReference type="KEGG" id="mlir:LPB04_08970"/>
<dbReference type="EMBL" id="CP062941">
    <property type="protein sequence ID" value="QOL51369.1"/>
    <property type="molecule type" value="Genomic_DNA"/>
</dbReference>
<evidence type="ECO:0000259" key="3">
    <source>
        <dbReference type="Pfam" id="PF13719"/>
    </source>
</evidence>
<keyword evidence="5" id="KW-1185">Reference proteome</keyword>
<evidence type="ECO:0000256" key="2">
    <source>
        <dbReference type="SAM" id="Phobius"/>
    </source>
</evidence>
<feature type="transmembrane region" description="Helical" evidence="2">
    <location>
        <begin position="349"/>
        <end position="368"/>
    </location>
</feature>
<reference evidence="4 5" key="1">
    <citation type="submission" date="2020-10" db="EMBL/GenBank/DDBJ databases">
        <title>Genome sequencing of Massilia sp. LPB0304.</title>
        <authorList>
            <person name="Kim J."/>
        </authorList>
    </citation>
    <scope>NUCLEOTIDE SEQUENCE [LARGE SCALE GENOMIC DNA]</scope>
    <source>
        <strain evidence="4 5">LPB0304</strain>
    </source>
</reference>
<protein>
    <submittedName>
        <fullName evidence="4">Zinc-ribbon domain-containing protein</fullName>
    </submittedName>
</protein>
<dbReference type="NCBIfam" id="TIGR02098">
    <property type="entry name" value="MJ0042_CXXC"/>
    <property type="match status" value="1"/>
</dbReference>
<evidence type="ECO:0000313" key="4">
    <source>
        <dbReference type="EMBL" id="QOL51369.1"/>
    </source>
</evidence>
<feature type="compositionally biased region" description="Low complexity" evidence="1">
    <location>
        <begin position="57"/>
        <end position="76"/>
    </location>
</feature>
<feature type="region of interest" description="Disordered" evidence="1">
    <location>
        <begin position="57"/>
        <end position="89"/>
    </location>
</feature>
<accession>A0A7L9UAA4</accession>
<dbReference type="RefSeq" id="WP_193688344.1">
    <property type="nucleotide sequence ID" value="NZ_CP062941.1"/>
</dbReference>
<gene>
    <name evidence="4" type="ORF">LPB04_08970</name>
</gene>
<keyword evidence="2" id="KW-0812">Transmembrane</keyword>
<feature type="compositionally biased region" description="Low complexity" evidence="1">
    <location>
        <begin position="183"/>
        <end position="205"/>
    </location>
</feature>
<dbReference type="AlphaFoldDB" id="A0A7L9UAA4"/>
<evidence type="ECO:0000256" key="1">
    <source>
        <dbReference type="SAM" id="MobiDB-lite"/>
    </source>
</evidence>
<feature type="region of interest" description="Disordered" evidence="1">
    <location>
        <begin position="182"/>
        <end position="207"/>
    </location>
</feature>
<sequence length="501" mass="52767">MALATQCPHCGTMFRVASDQLKLRGGIVRCGSCQEIFDGSATLVDLDALPAKAPVAAKPDLPSPDAAPAAVVEPAPISEPEPEPAPALEEASLADDEALAPLDMTVELPRFEDQPVYTLDFDHTFDPFGILPKVDAPAAPEVETPLPEAVAVEASGSAAEEPVIDEEPVQPAMPPWSQLLKNPEPVAEATPPAAPEPAALAPQPDDAAEPVLEAQAEPEPLVPQHAGRIEPAFGLPVDEELVAAPLPGHEPELEPAAPAPRANVPADDAPPLLMRESTASVVTPPAAAHVPPIARTPAAKRAEKAAARRSKLTPTRIEAQPKLRAAEIDEPEFVKRGRQQEQNGRARKIALVAGAIALLILLFAQGVLNFRNALAARFPAAKPALVSGCAVFGCRVELPAQIDNLAIETGELTTLGGGVYSFTTELRNAGTTAQAWPSLELALTDANDKPLVRRVFGPRDYLAADTPAANGIAPRAEHAIKLHFRVEDLKPSGYHIAVFYP</sequence>
<proteinExistence type="predicted"/>
<feature type="domain" description="Zinc finger/thioredoxin putative" evidence="3">
    <location>
        <begin position="3"/>
        <end position="38"/>
    </location>
</feature>
<organism evidence="4 5">
    <name type="scientific">Massilia litorea</name>
    <dbReference type="NCBI Taxonomy" id="2769491"/>
    <lineage>
        <taxon>Bacteria</taxon>
        <taxon>Pseudomonadati</taxon>
        <taxon>Pseudomonadota</taxon>
        <taxon>Betaproteobacteria</taxon>
        <taxon>Burkholderiales</taxon>
        <taxon>Oxalobacteraceae</taxon>
        <taxon>Telluria group</taxon>
        <taxon>Massilia</taxon>
    </lineage>
</organism>
<dbReference type="Proteomes" id="UP000593875">
    <property type="component" value="Chromosome"/>
</dbReference>
<keyword evidence="2" id="KW-0472">Membrane</keyword>
<evidence type="ECO:0000313" key="5">
    <source>
        <dbReference type="Proteomes" id="UP000593875"/>
    </source>
</evidence>